<evidence type="ECO:0000313" key="1">
    <source>
        <dbReference type="EMBL" id="KAK1597528.1"/>
    </source>
</evidence>
<evidence type="ECO:0000313" key="2">
    <source>
        <dbReference type="Proteomes" id="UP001230504"/>
    </source>
</evidence>
<dbReference type="AlphaFoldDB" id="A0AAD8V9T0"/>
<proteinExistence type="predicted"/>
<reference evidence="1" key="1">
    <citation type="submission" date="2021-06" db="EMBL/GenBank/DDBJ databases">
        <title>Comparative genomics, transcriptomics and evolutionary studies reveal genomic signatures of adaptation to plant cell wall in hemibiotrophic fungi.</title>
        <authorList>
            <consortium name="DOE Joint Genome Institute"/>
            <person name="Baroncelli R."/>
            <person name="Diaz J.F."/>
            <person name="Benocci T."/>
            <person name="Peng M."/>
            <person name="Battaglia E."/>
            <person name="Haridas S."/>
            <person name="Andreopoulos W."/>
            <person name="Labutti K."/>
            <person name="Pangilinan J."/>
            <person name="Floch G.L."/>
            <person name="Makela M.R."/>
            <person name="Henrissat B."/>
            <person name="Grigoriev I.V."/>
            <person name="Crouch J.A."/>
            <person name="De Vries R.P."/>
            <person name="Sukno S.A."/>
            <person name="Thon M.R."/>
        </authorList>
    </citation>
    <scope>NUCLEOTIDE SEQUENCE</scope>
    <source>
        <strain evidence="1">CBS 125086</strain>
    </source>
</reference>
<accession>A0AAD8V9T0</accession>
<sequence>MDVARQLLVSHTSFDISSSPISPINTYLRGTHCKNMLLKNFVLLLTAELAAAAAFGPPRDYSPEVINLEATELQRRAACAAAGVVNGQCGRYYRGTGCNDQIGANGPGRCSGTCWSSSDAIASIKAVGDGTYGTNCHLYYDSNCQSQIGETGNIITGGGKCYTPSDGRTGHSYLCWYRC</sequence>
<protein>
    <submittedName>
        <fullName evidence="1">Uncharacterized protein</fullName>
    </submittedName>
</protein>
<dbReference type="RefSeq" id="XP_060418318.1">
    <property type="nucleotide sequence ID" value="XM_060552921.1"/>
</dbReference>
<organism evidence="1 2">
    <name type="scientific">Colletotrichum navitas</name>
    <dbReference type="NCBI Taxonomy" id="681940"/>
    <lineage>
        <taxon>Eukaryota</taxon>
        <taxon>Fungi</taxon>
        <taxon>Dikarya</taxon>
        <taxon>Ascomycota</taxon>
        <taxon>Pezizomycotina</taxon>
        <taxon>Sordariomycetes</taxon>
        <taxon>Hypocreomycetidae</taxon>
        <taxon>Glomerellales</taxon>
        <taxon>Glomerellaceae</taxon>
        <taxon>Colletotrichum</taxon>
        <taxon>Colletotrichum graminicola species complex</taxon>
    </lineage>
</organism>
<name>A0AAD8V9T0_9PEZI</name>
<comment type="caution">
    <text evidence="1">The sequence shown here is derived from an EMBL/GenBank/DDBJ whole genome shotgun (WGS) entry which is preliminary data.</text>
</comment>
<keyword evidence="2" id="KW-1185">Reference proteome</keyword>
<dbReference type="Proteomes" id="UP001230504">
    <property type="component" value="Unassembled WGS sequence"/>
</dbReference>
<dbReference type="EMBL" id="JAHLJV010000008">
    <property type="protein sequence ID" value="KAK1597528.1"/>
    <property type="molecule type" value="Genomic_DNA"/>
</dbReference>
<gene>
    <name evidence="1" type="ORF">LY79DRAFT_389110</name>
</gene>
<dbReference type="GeneID" id="85437161"/>